<keyword evidence="1" id="KW-0175">Coiled coil</keyword>
<dbReference type="RefSeq" id="WP_152888857.1">
    <property type="nucleotide sequence ID" value="NZ_WHJC01000063.1"/>
</dbReference>
<dbReference type="OrthoDB" id="2446958at2"/>
<dbReference type="EMBL" id="WHJC01000063">
    <property type="protein sequence ID" value="MPQ43386.1"/>
    <property type="molecule type" value="Genomic_DNA"/>
</dbReference>
<dbReference type="AlphaFoldDB" id="A0A6I1MIL2"/>
<keyword evidence="3" id="KW-1185">Reference proteome</keyword>
<proteinExistence type="predicted"/>
<feature type="coiled-coil region" evidence="1">
    <location>
        <begin position="25"/>
        <end position="89"/>
    </location>
</feature>
<evidence type="ECO:0000313" key="2">
    <source>
        <dbReference type="EMBL" id="MPQ43386.1"/>
    </source>
</evidence>
<organism evidence="2 3">
    <name type="scientific">Clostridium tarantellae</name>
    <dbReference type="NCBI Taxonomy" id="39493"/>
    <lineage>
        <taxon>Bacteria</taxon>
        <taxon>Bacillati</taxon>
        <taxon>Bacillota</taxon>
        <taxon>Clostridia</taxon>
        <taxon>Eubacteriales</taxon>
        <taxon>Clostridiaceae</taxon>
        <taxon>Clostridium</taxon>
    </lineage>
</organism>
<evidence type="ECO:0000313" key="3">
    <source>
        <dbReference type="Proteomes" id="UP000430345"/>
    </source>
</evidence>
<accession>A0A6I1MIL2</accession>
<comment type="caution">
    <text evidence="2">The sequence shown here is derived from an EMBL/GenBank/DDBJ whole genome shotgun (WGS) entry which is preliminary data.</text>
</comment>
<name>A0A6I1MIL2_9CLOT</name>
<evidence type="ECO:0000256" key="1">
    <source>
        <dbReference type="SAM" id="Coils"/>
    </source>
</evidence>
<protein>
    <submittedName>
        <fullName evidence="2">Uncharacterized protein</fullName>
    </submittedName>
</protein>
<sequence length="196" mass="22988">MYKEKVKINFLNKTKDVLDYFIDEINKKDKEFNLLKNENLKLKERIKTLENKLLELGELELEHKEAVIVEEVKRENKILKSDNSFINDEALMCKQLTFDGFSSVNSKGIISSRNNFYVKVWNGRIKGETALTSLGYSTTKGKQIRWDILKNRAIPELGLEKTKLIIKKFINYNGKSPRQKRALGEWKFDLDRLNNL</sequence>
<reference evidence="2 3" key="1">
    <citation type="submission" date="2019-10" db="EMBL/GenBank/DDBJ databases">
        <title>The Genome Sequence of Clostridium tarantellae Isolated from Fish Brain.</title>
        <authorList>
            <person name="Bano L."/>
            <person name="Kiel M."/>
            <person name="Sales G."/>
            <person name="Doxey A.C."/>
            <person name="Mansfield M.J."/>
            <person name="Schiavone M."/>
            <person name="Rossetto O."/>
            <person name="Pirazzini M."/>
            <person name="Dobrindt U."/>
            <person name="Montecucco C."/>
        </authorList>
    </citation>
    <scope>NUCLEOTIDE SEQUENCE [LARGE SCALE GENOMIC DNA]</scope>
    <source>
        <strain evidence="2 3">DSM 3997</strain>
    </source>
</reference>
<gene>
    <name evidence="2" type="ORF">GBZ86_06390</name>
</gene>
<dbReference type="Proteomes" id="UP000430345">
    <property type="component" value="Unassembled WGS sequence"/>
</dbReference>